<evidence type="ECO:0000313" key="1">
    <source>
        <dbReference type="EMBL" id="PKV82448.1"/>
    </source>
</evidence>
<dbReference type="OrthoDB" id="9148135at2"/>
<dbReference type="EMBL" id="PJMW01000002">
    <property type="protein sequence ID" value="PKV82448.1"/>
    <property type="molecule type" value="Genomic_DNA"/>
</dbReference>
<dbReference type="InterPro" id="IPR009351">
    <property type="entry name" value="AlkZ-like"/>
</dbReference>
<evidence type="ECO:0000313" key="2">
    <source>
        <dbReference type="Proteomes" id="UP000233766"/>
    </source>
</evidence>
<protein>
    <submittedName>
        <fullName evidence="1">Winged helix DNA-binding protein</fullName>
    </submittedName>
</protein>
<dbReference type="PANTHER" id="PTHR38479">
    <property type="entry name" value="LMO0824 PROTEIN"/>
    <property type="match status" value="1"/>
</dbReference>
<reference evidence="1 2" key="1">
    <citation type="submission" date="2017-12" db="EMBL/GenBank/DDBJ databases">
        <title>Sequencing the genomes of 1000 Actinobacteria strains.</title>
        <authorList>
            <person name="Klenk H.-P."/>
        </authorList>
    </citation>
    <scope>NUCLEOTIDE SEQUENCE [LARGE SCALE GENOMIC DNA]</scope>
    <source>
        <strain evidence="1 2">DSM 44489</strain>
    </source>
</reference>
<gene>
    <name evidence="1" type="ORF">ATK86_6937</name>
</gene>
<comment type="caution">
    <text evidence="1">The sequence shown here is derived from an EMBL/GenBank/DDBJ whole genome shotgun (WGS) entry which is preliminary data.</text>
</comment>
<keyword evidence="2" id="KW-1185">Reference proteome</keyword>
<name>A0A2N3VLF0_9NOCA</name>
<dbReference type="PANTHER" id="PTHR38479:SF2">
    <property type="entry name" value="WINGED HELIX DNA-BINDING DOMAIN-CONTAINING PROTEIN"/>
    <property type="match status" value="1"/>
</dbReference>
<dbReference type="Pfam" id="PF06224">
    <property type="entry name" value="AlkZ-like"/>
    <property type="match status" value="1"/>
</dbReference>
<dbReference type="GO" id="GO:0003677">
    <property type="term" value="F:DNA binding"/>
    <property type="evidence" value="ECO:0007669"/>
    <property type="project" value="UniProtKB-KW"/>
</dbReference>
<dbReference type="RefSeq" id="WP_101468006.1">
    <property type="nucleotide sequence ID" value="NZ_PJMW01000002.1"/>
</dbReference>
<accession>A0A2N3VLF0</accession>
<sequence length="370" mass="38709">MLSVGWDQVFAWRLSRQFVAAPTAGSAEDVATRLAGVQAQVASAAEMAVAVRSHAPRSLAVGAALAAGTLIKTWAMRGTLHAMVPEHAAAALSLIGSARTWEKPSWQKTFGATPEQVRALVEVVSGVLAGQVLTRDELVDAVLAEPGFAHLGEQLRSGWGAVLKPLAWQGALCHGPARGTKVTFTAPADLAPGWQGVPDPDVAAPTLIRAYLSAYGPATPEAFDAWLSRNSVRKAVLRGWFAAMGDALTEVDVEGRIGWIPSEFADDLAAATLDGGVHLLGPFDQYVLGPGTGDTALLPAEHRSKVSRTAGWISPLVLVGGRIAGTWEQVGDDVVVSAFDAREISGRDLSAAVNRLAEAIGEQPLNVRAS</sequence>
<dbReference type="AlphaFoldDB" id="A0A2N3VLF0"/>
<keyword evidence="1" id="KW-0238">DNA-binding</keyword>
<proteinExistence type="predicted"/>
<organism evidence="1 2">
    <name type="scientific">Nocardia fluminea</name>
    <dbReference type="NCBI Taxonomy" id="134984"/>
    <lineage>
        <taxon>Bacteria</taxon>
        <taxon>Bacillati</taxon>
        <taxon>Actinomycetota</taxon>
        <taxon>Actinomycetes</taxon>
        <taxon>Mycobacteriales</taxon>
        <taxon>Nocardiaceae</taxon>
        <taxon>Nocardia</taxon>
    </lineage>
</organism>
<dbReference type="Proteomes" id="UP000233766">
    <property type="component" value="Unassembled WGS sequence"/>
</dbReference>